<evidence type="ECO:0000313" key="2">
    <source>
        <dbReference type="EMBL" id="AYB71075.1"/>
    </source>
</evidence>
<dbReference type="EMBL" id="MH727564">
    <property type="protein sequence ID" value="AYB70861.1"/>
    <property type="molecule type" value="Genomic_DNA"/>
</dbReference>
<dbReference type="Proteomes" id="UP000271820">
    <property type="component" value="Segment"/>
</dbReference>
<evidence type="ECO:0000313" key="1">
    <source>
        <dbReference type="EMBL" id="AYB70861.1"/>
    </source>
</evidence>
<dbReference type="RefSeq" id="YP_009841374.1">
    <property type="nucleotide sequence ID" value="NC_048730.1"/>
</dbReference>
<reference evidence="2 3" key="1">
    <citation type="submission" date="2018-08" db="EMBL/GenBank/DDBJ databases">
        <authorList>
            <person name="Hogarty M.P."/>
            <person name="Sinkre R.A."/>
            <person name="Rubiano R."/>
            <person name="Harback M.R."/>
            <person name="Shaffer C.D."/>
            <person name="Weston-Hafer K.A."/>
            <person name="Russell D.A."/>
            <person name="Pope W.H."/>
            <person name="Jacobs-Sera D."/>
            <person name="Hendrix R.W."/>
            <person name="Hatfull G.F."/>
        </authorList>
    </citation>
    <scope>NUCLEOTIDE SEQUENCE [LARGE SCALE GENOMIC DNA]</scope>
</reference>
<accession>A0A385UIQ6</accession>
<gene>
    <name evidence="2" type="primary">283</name>
    <name evidence="1" type="synonym">22</name>
    <name evidence="1" type="ORF">SEA_YABOI_22</name>
    <name evidence="2" type="ORF">SEA_YABOI_283</name>
</gene>
<sequence>MNLGINWISEGDVYVSDPVERGHEQTFLYVEVVDEWIKVGHHNPRECLRAVYPRTTINRAFKKVDRVPNDCACQGQFLWRDK</sequence>
<dbReference type="GeneID" id="55611644"/>
<protein>
    <submittedName>
        <fullName evidence="2">Uncharacterized protein</fullName>
    </submittedName>
</protein>
<name>A0A385UIQ6_9CAUD</name>
<organism evidence="2 3">
    <name type="scientific">Streptomyces phage Yaboi</name>
    <dbReference type="NCBI Taxonomy" id="2301621"/>
    <lineage>
        <taxon>Viruses</taxon>
        <taxon>Duplodnaviria</taxon>
        <taxon>Heunggongvirae</taxon>
        <taxon>Uroviricota</taxon>
        <taxon>Caudoviricetes</taxon>
        <taxon>Stanwilliamsviridae</taxon>
        <taxon>Boydwoodruffvirinae</taxon>
        <taxon>Karimacvirus</taxon>
        <taxon>Karimacvirus yaboi</taxon>
        <taxon>Streptomyces virus Yaboi</taxon>
    </lineage>
</organism>
<evidence type="ECO:0000313" key="3">
    <source>
        <dbReference type="Proteomes" id="UP000271820"/>
    </source>
</evidence>
<dbReference type="EMBL" id="MH727564">
    <property type="protein sequence ID" value="AYB71075.1"/>
    <property type="molecule type" value="Genomic_DNA"/>
</dbReference>
<keyword evidence="3" id="KW-1185">Reference proteome</keyword>
<dbReference type="KEGG" id="vg:55611644"/>
<proteinExistence type="predicted"/>